<gene>
    <name evidence="3" type="ORF">METZ01_LOCUS109854</name>
</gene>
<feature type="domain" description="Fumarylacetoacetase-like C-terminal" evidence="2">
    <location>
        <begin position="76"/>
        <end position="254"/>
    </location>
</feature>
<dbReference type="GO" id="GO:0005737">
    <property type="term" value="C:cytoplasm"/>
    <property type="evidence" value="ECO:0007669"/>
    <property type="project" value="TreeGrafter"/>
</dbReference>
<organism evidence="3">
    <name type="scientific">marine metagenome</name>
    <dbReference type="NCBI Taxonomy" id="408172"/>
    <lineage>
        <taxon>unclassified sequences</taxon>
        <taxon>metagenomes</taxon>
        <taxon>ecological metagenomes</taxon>
    </lineage>
</organism>
<dbReference type="InterPro" id="IPR036663">
    <property type="entry name" value="Fumarylacetoacetase_C_sf"/>
</dbReference>
<dbReference type="PANTHER" id="PTHR30143:SF0">
    <property type="entry name" value="2-KETO-4-PENTENOATE HYDRATASE"/>
    <property type="match status" value="1"/>
</dbReference>
<dbReference type="InterPro" id="IPR011234">
    <property type="entry name" value="Fumarylacetoacetase-like_C"/>
</dbReference>
<dbReference type="SUPFAM" id="SSF56529">
    <property type="entry name" value="FAH"/>
    <property type="match status" value="1"/>
</dbReference>
<dbReference type="EMBL" id="UINC01013151">
    <property type="protein sequence ID" value="SVA57000.1"/>
    <property type="molecule type" value="Genomic_DNA"/>
</dbReference>
<dbReference type="GO" id="GO:0008684">
    <property type="term" value="F:2-oxopent-4-enoate hydratase activity"/>
    <property type="evidence" value="ECO:0007669"/>
    <property type="project" value="TreeGrafter"/>
</dbReference>
<keyword evidence="1" id="KW-0456">Lyase</keyword>
<feature type="non-terminal residue" evidence="3">
    <location>
        <position position="1"/>
    </location>
</feature>
<dbReference type="PANTHER" id="PTHR30143">
    <property type="entry name" value="ACID HYDRATASE"/>
    <property type="match status" value="1"/>
</dbReference>
<protein>
    <recommendedName>
        <fullName evidence="2">Fumarylacetoacetase-like C-terminal domain-containing protein</fullName>
    </recommendedName>
</protein>
<dbReference type="Gene3D" id="3.90.850.10">
    <property type="entry name" value="Fumarylacetoacetase-like, C-terminal domain"/>
    <property type="match status" value="1"/>
</dbReference>
<dbReference type="AlphaFoldDB" id="A0A381WX41"/>
<name>A0A381WX41_9ZZZZ</name>
<accession>A0A381WX41</accession>
<proteinExistence type="predicted"/>
<dbReference type="InterPro" id="IPR050772">
    <property type="entry name" value="Hydratase-Decarb/MhpD_sf"/>
</dbReference>
<dbReference type="Pfam" id="PF01557">
    <property type="entry name" value="FAA_hydrolase"/>
    <property type="match status" value="1"/>
</dbReference>
<evidence type="ECO:0000256" key="1">
    <source>
        <dbReference type="ARBA" id="ARBA00023239"/>
    </source>
</evidence>
<evidence type="ECO:0000259" key="2">
    <source>
        <dbReference type="Pfam" id="PF01557"/>
    </source>
</evidence>
<sequence length="261" mass="27001">VLDKQSMITSADSLFVARESHVPTSAITSSINDLTVDGAYDIQQELLKRLTAGGDAIVGGKIGLSSKANQEKFGIDEPIFGHLLASMVIPEGDPISIDSMFHPVVEPEISFLLAEDLKGPGITVGNVLSATAGVMPAFEIADNRYEAPISRIEDNIADNSGAAIVILGGKLTKIDNLDLRLIGMVLEENGEVISTGAGAAVLGNPAQAVANLANRWANFDIGLKAGDIVISGTPVAAVAAESGDSFNAIFDRLGGVSVSFA</sequence>
<reference evidence="3" key="1">
    <citation type="submission" date="2018-05" db="EMBL/GenBank/DDBJ databases">
        <authorList>
            <person name="Lanie J.A."/>
            <person name="Ng W.-L."/>
            <person name="Kazmierczak K.M."/>
            <person name="Andrzejewski T.M."/>
            <person name="Davidsen T.M."/>
            <person name="Wayne K.J."/>
            <person name="Tettelin H."/>
            <person name="Glass J.I."/>
            <person name="Rusch D."/>
            <person name="Podicherti R."/>
            <person name="Tsui H.-C.T."/>
            <person name="Winkler M.E."/>
        </authorList>
    </citation>
    <scope>NUCLEOTIDE SEQUENCE</scope>
</reference>
<evidence type="ECO:0000313" key="3">
    <source>
        <dbReference type="EMBL" id="SVA57000.1"/>
    </source>
</evidence>